<dbReference type="PANTHER" id="PTHR36195:SF4">
    <property type="entry name" value="DOMAIN PROTEIN, PUTATIVE (AFU_ORTHOLOGUE AFUA_5G01990)-RELATED"/>
    <property type="match status" value="1"/>
</dbReference>
<keyword evidence="1" id="KW-0732">Signal</keyword>
<proteinExistence type="predicted"/>
<dbReference type="PANTHER" id="PTHR36195">
    <property type="entry name" value="DOMAIN PROTEIN, PUTATIVE (AFU_ORTHOLOGUE AFUA_5G01990)-RELATED-RELATED"/>
    <property type="match status" value="1"/>
</dbReference>
<dbReference type="EMBL" id="MU005613">
    <property type="protein sequence ID" value="KAF2678236.1"/>
    <property type="molecule type" value="Genomic_DNA"/>
</dbReference>
<evidence type="ECO:0000256" key="1">
    <source>
        <dbReference type="SAM" id="SignalP"/>
    </source>
</evidence>
<sequence length="166" mass="17871">MRLSALFTTLAALAPTILALPTDPIEPANASETTAKHASPDVIIRNHCPFPVFVTSVGKNVGPTREIIAGGVWTEPEYWSGIGTAIEFTRTFDGLYTDAPVLVLGYSYTAGVSIYYDLGLHAGNPFEGYNVRLSGKGGDNIWDPKPKPPSTKAWFGETDLLLDLCL</sequence>
<dbReference type="Proteomes" id="UP000799291">
    <property type="component" value="Unassembled WGS sequence"/>
</dbReference>
<evidence type="ECO:0000313" key="3">
    <source>
        <dbReference type="Proteomes" id="UP000799291"/>
    </source>
</evidence>
<reference evidence="2" key="1">
    <citation type="journal article" date="2020" name="Stud. Mycol.">
        <title>101 Dothideomycetes genomes: a test case for predicting lifestyles and emergence of pathogens.</title>
        <authorList>
            <person name="Haridas S."/>
            <person name="Albert R."/>
            <person name="Binder M."/>
            <person name="Bloem J."/>
            <person name="Labutti K."/>
            <person name="Salamov A."/>
            <person name="Andreopoulos B."/>
            <person name="Baker S."/>
            <person name="Barry K."/>
            <person name="Bills G."/>
            <person name="Bluhm B."/>
            <person name="Cannon C."/>
            <person name="Castanera R."/>
            <person name="Culley D."/>
            <person name="Daum C."/>
            <person name="Ezra D."/>
            <person name="Gonzalez J."/>
            <person name="Henrissat B."/>
            <person name="Kuo A."/>
            <person name="Liang C."/>
            <person name="Lipzen A."/>
            <person name="Lutzoni F."/>
            <person name="Magnuson J."/>
            <person name="Mondo S."/>
            <person name="Nolan M."/>
            <person name="Ohm R."/>
            <person name="Pangilinan J."/>
            <person name="Park H.-J."/>
            <person name="Ramirez L."/>
            <person name="Alfaro M."/>
            <person name="Sun H."/>
            <person name="Tritt A."/>
            <person name="Yoshinaga Y."/>
            <person name="Zwiers L.-H."/>
            <person name="Turgeon B."/>
            <person name="Goodwin S."/>
            <person name="Spatafora J."/>
            <person name="Crous P."/>
            <person name="Grigoriev I."/>
        </authorList>
    </citation>
    <scope>NUCLEOTIDE SEQUENCE</scope>
    <source>
        <strain evidence="2">CBS 122367</strain>
    </source>
</reference>
<keyword evidence="3" id="KW-1185">Reference proteome</keyword>
<dbReference type="Pfam" id="PF04681">
    <property type="entry name" value="Bys1"/>
    <property type="match status" value="1"/>
</dbReference>
<dbReference type="OrthoDB" id="3682664at2759"/>
<protein>
    <submittedName>
        <fullName evidence="2">Uncharacterized protein</fullName>
    </submittedName>
</protein>
<gene>
    <name evidence="2" type="ORF">K458DRAFT_423190</name>
</gene>
<name>A0A6G1IJ24_9PLEO</name>
<feature type="signal peptide" evidence="1">
    <location>
        <begin position="1"/>
        <end position="19"/>
    </location>
</feature>
<organism evidence="2 3">
    <name type="scientific">Lentithecium fluviatile CBS 122367</name>
    <dbReference type="NCBI Taxonomy" id="1168545"/>
    <lineage>
        <taxon>Eukaryota</taxon>
        <taxon>Fungi</taxon>
        <taxon>Dikarya</taxon>
        <taxon>Ascomycota</taxon>
        <taxon>Pezizomycotina</taxon>
        <taxon>Dothideomycetes</taxon>
        <taxon>Pleosporomycetidae</taxon>
        <taxon>Pleosporales</taxon>
        <taxon>Massarineae</taxon>
        <taxon>Lentitheciaceae</taxon>
        <taxon>Lentithecium</taxon>
    </lineage>
</organism>
<evidence type="ECO:0000313" key="2">
    <source>
        <dbReference type="EMBL" id="KAF2678236.1"/>
    </source>
</evidence>
<dbReference type="InterPro" id="IPR006771">
    <property type="entry name" value="CetA-like"/>
</dbReference>
<feature type="chain" id="PRO_5026169977" evidence="1">
    <location>
        <begin position="20"/>
        <end position="166"/>
    </location>
</feature>
<accession>A0A6G1IJ24</accession>
<dbReference type="AlphaFoldDB" id="A0A6G1IJ24"/>